<gene>
    <name evidence="1" type="ORF">H4281_15705</name>
</gene>
<dbReference type="CDD" id="cd07823">
    <property type="entry name" value="SRPBCC_5"/>
    <property type="match status" value="1"/>
</dbReference>
<dbReference type="Gene3D" id="3.30.530.20">
    <property type="match status" value="1"/>
</dbReference>
<dbReference type="PANTHER" id="PTHR38588">
    <property type="entry name" value="BLL0334 PROTEIN"/>
    <property type="match status" value="1"/>
</dbReference>
<dbReference type="EMBL" id="JACGZW010000005">
    <property type="protein sequence ID" value="MBB1154585.1"/>
    <property type="molecule type" value="Genomic_DNA"/>
</dbReference>
<name>A0A7W3VWW1_9PSEU</name>
<protein>
    <submittedName>
        <fullName evidence="1">SRPBCC family protein</fullName>
    </submittedName>
</protein>
<dbReference type="SUPFAM" id="SSF55961">
    <property type="entry name" value="Bet v1-like"/>
    <property type="match status" value="1"/>
</dbReference>
<dbReference type="InterPro" id="IPR010419">
    <property type="entry name" value="CO_DH_gsu"/>
</dbReference>
<dbReference type="Pfam" id="PF06240">
    <property type="entry name" value="COXG"/>
    <property type="match status" value="1"/>
</dbReference>
<dbReference type="AlphaFoldDB" id="A0A7W3VWW1"/>
<dbReference type="PANTHER" id="PTHR38588:SF1">
    <property type="entry name" value="BLL0334 PROTEIN"/>
    <property type="match status" value="1"/>
</dbReference>
<organism evidence="1 2">
    <name type="scientific">Amycolatopsis dendrobii</name>
    <dbReference type="NCBI Taxonomy" id="2760662"/>
    <lineage>
        <taxon>Bacteria</taxon>
        <taxon>Bacillati</taxon>
        <taxon>Actinomycetota</taxon>
        <taxon>Actinomycetes</taxon>
        <taxon>Pseudonocardiales</taxon>
        <taxon>Pseudonocardiaceae</taxon>
        <taxon>Amycolatopsis</taxon>
    </lineage>
</organism>
<proteinExistence type="predicted"/>
<evidence type="ECO:0000313" key="1">
    <source>
        <dbReference type="EMBL" id="MBB1154585.1"/>
    </source>
</evidence>
<sequence length="217" mass="22690">MILENTLDLPGDPDTVFALLNDVERVAGCLPGAVLEGRDGESYLGKVKFKVGPVSAAYAGKVRFTEIAEGERRLRLSARGADSHGNGDAEADVTLTLAPGPKGSSLNLHTDLVVRGKIAQFGKGAISTVSNRILQQFAQNLGALLENGGTAAEPATATTAAAPASDSLDGLAMLLPPNAKRYLPVVAAGALGLFQGWLLGRVRSQHKLIKELLRERA</sequence>
<accession>A0A7W3VWW1</accession>
<reference evidence="1 2" key="1">
    <citation type="submission" date="2020-08" db="EMBL/GenBank/DDBJ databases">
        <title>Amycolatopsis sp. nov. DR6-1 isolated from Dendrobium heterocarpum.</title>
        <authorList>
            <person name="Tedsree N."/>
            <person name="Kuncharoen N."/>
            <person name="Likhitwitayawuid K."/>
            <person name="Tanasupawat S."/>
        </authorList>
    </citation>
    <scope>NUCLEOTIDE SEQUENCE [LARGE SCALE GENOMIC DNA]</scope>
    <source>
        <strain evidence="1 2">DR6-1</strain>
    </source>
</reference>
<comment type="caution">
    <text evidence="1">The sequence shown here is derived from an EMBL/GenBank/DDBJ whole genome shotgun (WGS) entry which is preliminary data.</text>
</comment>
<keyword evidence="2" id="KW-1185">Reference proteome</keyword>
<dbReference type="InterPro" id="IPR023393">
    <property type="entry name" value="START-like_dom_sf"/>
</dbReference>
<dbReference type="RefSeq" id="WP_182891657.1">
    <property type="nucleotide sequence ID" value="NZ_JACGZW010000005.1"/>
</dbReference>
<dbReference type="Proteomes" id="UP000526734">
    <property type="component" value="Unassembled WGS sequence"/>
</dbReference>
<evidence type="ECO:0000313" key="2">
    <source>
        <dbReference type="Proteomes" id="UP000526734"/>
    </source>
</evidence>